<evidence type="ECO:0000313" key="4">
    <source>
        <dbReference type="EMBL" id="ALC16456.1"/>
    </source>
</evidence>
<evidence type="ECO:0000256" key="1">
    <source>
        <dbReference type="ARBA" id="ARBA00022676"/>
    </source>
</evidence>
<feature type="domain" description="Glycosyltransferase subfamily 4-like N-terminal" evidence="3">
    <location>
        <begin position="36"/>
        <end position="157"/>
    </location>
</feature>
<dbReference type="Gene3D" id="3.40.50.2000">
    <property type="entry name" value="Glycogen Phosphorylase B"/>
    <property type="match status" value="2"/>
</dbReference>
<evidence type="ECO:0000256" key="2">
    <source>
        <dbReference type="ARBA" id="ARBA00022679"/>
    </source>
</evidence>
<dbReference type="PATRIC" id="fig|1603606.3.peg.1826"/>
<evidence type="ECO:0000313" key="5">
    <source>
        <dbReference type="Proteomes" id="UP000057158"/>
    </source>
</evidence>
<gene>
    <name evidence="4" type="ORF">DSOUD_1678</name>
</gene>
<dbReference type="EMBL" id="CP010802">
    <property type="protein sequence ID" value="ALC16456.1"/>
    <property type="molecule type" value="Genomic_DNA"/>
</dbReference>
<dbReference type="KEGG" id="des:DSOUD_1678"/>
<evidence type="ECO:0000259" key="3">
    <source>
        <dbReference type="Pfam" id="PF13579"/>
    </source>
</evidence>
<dbReference type="InterPro" id="IPR028098">
    <property type="entry name" value="Glyco_trans_4-like_N"/>
</dbReference>
<dbReference type="PANTHER" id="PTHR12526:SF510">
    <property type="entry name" value="D-INOSITOL 3-PHOSPHATE GLYCOSYLTRANSFERASE"/>
    <property type="match status" value="1"/>
</dbReference>
<keyword evidence="1" id="KW-0328">Glycosyltransferase</keyword>
<reference evidence="4 5" key="1">
    <citation type="submission" date="2015-07" db="EMBL/GenBank/DDBJ databases">
        <title>Isolation and Genomic Characterization of a Novel Halophilic Metal-Reducing Deltaproteobacterium from the Deep Subsurface.</title>
        <authorList>
            <person name="Badalamenti J.P."/>
            <person name="Summers Z.M."/>
            <person name="Gralnick J.A."/>
            <person name="Bond D.R."/>
        </authorList>
    </citation>
    <scope>NUCLEOTIDE SEQUENCE [LARGE SCALE GENOMIC DNA]</scope>
    <source>
        <strain evidence="4 5">WTL</strain>
    </source>
</reference>
<sequence>MSGLDLLFWGRYGNYGPDYPRNRVIEAAFTSLGHRVRRFVPRLSAVADFEAALCGLEKPDLVWVPCFRHRDLRAAYRYARRQQIPLVFDPLISAYDKQVSERRKFPAESIRGRRLLAGERELFSLADLVIADTEGHRDYFSSVLGFPRDRIRVVPVGAEEELFKPQPTRMTDGPLEVVFSGTFIGLHGIELVIEAAALYSGPPLRWRLLGDGPLRAACEARVAKLRAANPQLDISFENWRPLQELPARLAQADILLGIFGSSDKALRVIPNKVYQALALGRPVLTAASRAYPEALLQDENQGLFWSPPGDAQGISLALERICQHRAELPALGSAARRSYEQYFSKDAIKSALFGLLHEL</sequence>
<dbReference type="RefSeq" id="WP_053550556.1">
    <property type="nucleotide sequence ID" value="NZ_CP010802.1"/>
</dbReference>
<dbReference type="Pfam" id="PF13579">
    <property type="entry name" value="Glyco_trans_4_4"/>
    <property type="match status" value="1"/>
</dbReference>
<protein>
    <submittedName>
        <fullName evidence="4">Putative UDP-alpha-N-acetylglucosamine 3-alpha-N-acetyl-L-fucosaminyltransferase</fullName>
    </submittedName>
</protein>
<dbReference type="AlphaFoldDB" id="A0A0M5IKY8"/>
<keyword evidence="5" id="KW-1185">Reference proteome</keyword>
<dbReference type="Proteomes" id="UP000057158">
    <property type="component" value="Chromosome"/>
</dbReference>
<accession>A0A0M5IKY8</accession>
<dbReference type="SUPFAM" id="SSF53756">
    <property type="entry name" value="UDP-Glycosyltransferase/glycogen phosphorylase"/>
    <property type="match status" value="1"/>
</dbReference>
<dbReference type="PANTHER" id="PTHR12526">
    <property type="entry name" value="GLYCOSYLTRANSFERASE"/>
    <property type="match status" value="1"/>
</dbReference>
<dbReference type="Pfam" id="PF13692">
    <property type="entry name" value="Glyco_trans_1_4"/>
    <property type="match status" value="1"/>
</dbReference>
<name>A0A0M5IKY8_9BACT</name>
<organism evidence="4 5">
    <name type="scientific">Desulfuromonas soudanensis</name>
    <dbReference type="NCBI Taxonomy" id="1603606"/>
    <lineage>
        <taxon>Bacteria</taxon>
        <taxon>Pseudomonadati</taxon>
        <taxon>Thermodesulfobacteriota</taxon>
        <taxon>Desulfuromonadia</taxon>
        <taxon>Desulfuromonadales</taxon>
        <taxon>Desulfuromonadaceae</taxon>
        <taxon>Desulfuromonas</taxon>
    </lineage>
</organism>
<keyword evidence="2 4" id="KW-0808">Transferase</keyword>
<dbReference type="GO" id="GO:0016757">
    <property type="term" value="F:glycosyltransferase activity"/>
    <property type="evidence" value="ECO:0007669"/>
    <property type="project" value="UniProtKB-KW"/>
</dbReference>
<dbReference type="STRING" id="1603606.DSOUD_1678"/>
<dbReference type="OrthoDB" id="9803091at2"/>
<proteinExistence type="predicted"/>